<dbReference type="InterPro" id="IPR012795">
    <property type="entry name" value="tRNA_Ile_lys_synt_N"/>
</dbReference>
<dbReference type="InterPro" id="IPR014729">
    <property type="entry name" value="Rossmann-like_a/b/a_fold"/>
</dbReference>
<dbReference type="SUPFAM" id="SSF52402">
    <property type="entry name" value="Adenine nucleotide alpha hydrolases-like"/>
    <property type="match status" value="1"/>
</dbReference>
<dbReference type="GO" id="GO:0006400">
    <property type="term" value="P:tRNA modification"/>
    <property type="evidence" value="ECO:0007669"/>
    <property type="project" value="UniProtKB-UniRule"/>
</dbReference>
<keyword evidence="8" id="KW-0934">Plastid</keyword>
<evidence type="ECO:0000256" key="4">
    <source>
        <dbReference type="ARBA" id="ARBA00022840"/>
    </source>
</evidence>
<dbReference type="CDD" id="cd01992">
    <property type="entry name" value="TilS_N"/>
    <property type="match status" value="1"/>
</dbReference>
<dbReference type="InterPro" id="IPR011063">
    <property type="entry name" value="TilS/TtcA_N"/>
</dbReference>
<comment type="similarity">
    <text evidence="6">Belongs to the tRNA(Ile)-lysidine synthase family.</text>
</comment>
<dbReference type="EC" id="6.3.4.19" evidence="6"/>
<dbReference type="EMBL" id="KX284723">
    <property type="protein sequence ID" value="AOM67119.1"/>
    <property type="molecule type" value="Genomic_DNA"/>
</dbReference>
<comment type="domain">
    <text evidence="6">The N-terminal region contains the highly conserved SGGXDS motif, predicted to be a P-loop motif involved in ATP binding.</text>
</comment>
<dbReference type="RefSeq" id="YP_009297575.1">
    <property type="nucleotide sequence ID" value="NC_031177.1"/>
</dbReference>
<organism evidence="8">
    <name type="scientific">Hildenbrandia rivularis</name>
    <dbReference type="NCBI Taxonomy" id="135206"/>
    <lineage>
        <taxon>Eukaryota</taxon>
        <taxon>Rhodophyta</taxon>
        <taxon>Florideophyceae</taxon>
        <taxon>Hildenbrandiophycidae</taxon>
        <taxon>Hildenbrandiales</taxon>
        <taxon>Hildenbrandiaceae</taxon>
        <taxon>Hildenbrandia</taxon>
    </lineage>
</organism>
<name>A0A1C9CFH4_9FLOR</name>
<dbReference type="GO" id="GO:0005524">
    <property type="term" value="F:ATP binding"/>
    <property type="evidence" value="ECO:0007669"/>
    <property type="project" value="UniProtKB-UniRule"/>
</dbReference>
<reference evidence="8" key="1">
    <citation type="journal article" date="2016" name="BMC Biol.">
        <title>Parallel evolution of highly conserved plastid genome architecture in red seaweeds and seed plants.</title>
        <authorList>
            <person name="Lee J."/>
            <person name="Cho C.H."/>
            <person name="Park S.I."/>
            <person name="Choi J.W."/>
            <person name="Song H.S."/>
            <person name="West J.A."/>
            <person name="Bhattacharya D."/>
            <person name="Yoon H.S."/>
        </authorList>
    </citation>
    <scope>NUCLEOTIDE SEQUENCE</scope>
</reference>
<protein>
    <recommendedName>
        <fullName evidence="6">tRNA(Ile)-lysidine synthase</fullName>
        <ecNumber evidence="6">6.3.4.19</ecNumber>
    </recommendedName>
    <alternativeName>
        <fullName evidence="6">tRNA(Ile)-2-lysyl-cytidine synthase</fullName>
    </alternativeName>
    <alternativeName>
        <fullName evidence="6">tRNA(Ile)-lysidine synthetase</fullName>
    </alternativeName>
</protein>
<evidence type="ECO:0000256" key="3">
    <source>
        <dbReference type="ARBA" id="ARBA00022741"/>
    </source>
</evidence>
<evidence type="ECO:0000256" key="5">
    <source>
        <dbReference type="ARBA" id="ARBA00048539"/>
    </source>
</evidence>
<comment type="function">
    <text evidence="6">Ligates lysine onto the cytidine present at position 34 of the AUA codon-specific tRNA(Ile) that contains the anticodon CAU, in an ATP-dependent manner. Cytidine is converted to lysidine, thus changing the amino acid specificity of the tRNA from methionine to isoleucine.</text>
</comment>
<dbReference type="HAMAP" id="MF_01161">
    <property type="entry name" value="tRNA_Ile_lys_synt"/>
    <property type="match status" value="1"/>
</dbReference>
<keyword evidence="1 6" id="KW-0436">Ligase</keyword>
<dbReference type="GO" id="GO:0032267">
    <property type="term" value="F:tRNA(Ile)-lysidine synthase activity"/>
    <property type="evidence" value="ECO:0007669"/>
    <property type="project" value="UniProtKB-EC"/>
</dbReference>
<dbReference type="PANTHER" id="PTHR43033">
    <property type="entry name" value="TRNA(ILE)-LYSIDINE SYNTHASE-RELATED"/>
    <property type="match status" value="1"/>
</dbReference>
<evidence type="ECO:0000256" key="2">
    <source>
        <dbReference type="ARBA" id="ARBA00022694"/>
    </source>
</evidence>
<dbReference type="InterPro" id="IPR012094">
    <property type="entry name" value="tRNA_Ile_lys_synt"/>
</dbReference>
<dbReference type="AlphaFoldDB" id="A0A1C9CFH4"/>
<proteinExistence type="inferred from homology"/>
<dbReference type="NCBIfam" id="TIGR02432">
    <property type="entry name" value="lysidine_TilS_N"/>
    <property type="match status" value="1"/>
</dbReference>
<dbReference type="GeneID" id="29074265"/>
<evidence type="ECO:0000259" key="7">
    <source>
        <dbReference type="Pfam" id="PF01171"/>
    </source>
</evidence>
<keyword evidence="3 6" id="KW-0547">Nucleotide-binding</keyword>
<dbReference type="SUPFAM" id="SSF82829">
    <property type="entry name" value="MesJ substrate recognition domain-like"/>
    <property type="match status" value="1"/>
</dbReference>
<evidence type="ECO:0000256" key="6">
    <source>
        <dbReference type="HAMAP-Rule" id="MF_01161"/>
    </source>
</evidence>
<gene>
    <name evidence="6 8" type="primary">tilS</name>
    <name evidence="8" type="ORF">Hrvl_059</name>
</gene>
<comment type="catalytic activity">
    <reaction evidence="5 6">
        <text>cytidine(34) in tRNA(Ile2) + L-lysine + ATP = lysidine(34) in tRNA(Ile2) + AMP + diphosphate + H(+)</text>
        <dbReference type="Rhea" id="RHEA:43744"/>
        <dbReference type="Rhea" id="RHEA-COMP:10625"/>
        <dbReference type="Rhea" id="RHEA-COMP:10670"/>
        <dbReference type="ChEBI" id="CHEBI:15378"/>
        <dbReference type="ChEBI" id="CHEBI:30616"/>
        <dbReference type="ChEBI" id="CHEBI:32551"/>
        <dbReference type="ChEBI" id="CHEBI:33019"/>
        <dbReference type="ChEBI" id="CHEBI:82748"/>
        <dbReference type="ChEBI" id="CHEBI:83665"/>
        <dbReference type="ChEBI" id="CHEBI:456215"/>
        <dbReference type="EC" id="6.3.4.19"/>
    </reaction>
</comment>
<feature type="binding site" evidence="6">
    <location>
        <begin position="31"/>
        <end position="36"/>
    </location>
    <ligand>
        <name>ATP</name>
        <dbReference type="ChEBI" id="CHEBI:30616"/>
    </ligand>
</feature>
<feature type="domain" description="tRNA(Ile)-lysidine/2-thiocytidine synthase N-terminal" evidence="7">
    <location>
        <begin position="26"/>
        <end position="203"/>
    </location>
</feature>
<dbReference type="Gene3D" id="3.40.50.620">
    <property type="entry name" value="HUPs"/>
    <property type="match status" value="1"/>
</dbReference>
<evidence type="ECO:0000256" key="1">
    <source>
        <dbReference type="ARBA" id="ARBA00022598"/>
    </source>
</evidence>
<geneLocation type="plastid" evidence="8"/>
<dbReference type="Pfam" id="PF01171">
    <property type="entry name" value="ATP_bind_3"/>
    <property type="match status" value="1"/>
</dbReference>
<sequence length="323" mass="38447">MYSTHIHQQFAIYLLNKQCLSNNLAILLSISGGQDSLSLLKIVSDFQPSYQWKIGLIYFDHKSRSDSYLNLQQILNICKTTQLEAYIYENTSRISSETKYREWRYNTMLNITIINYYSKIIIAHTLTDLSETFFQYILRGTSIDSLSSIISNVNKDIKIGILRPLLEFKRSETLWIVKKFCLPIWSDYTNYDCYQTRNRLREELIPYLQQYFQPQILCKVYSLLKTTKADIEYLHKVTTKLYFLVKHPSFIAINYWMFVKQPVTLQYRIIKLFFKHNLNLKTTTKTIYDTINVLKTKRDKTQLFNTTNLKLVINHDWLYVTVT</sequence>
<accession>A0A1C9CFH4</accession>
<keyword evidence="2 6" id="KW-0819">tRNA processing</keyword>
<dbReference type="PANTHER" id="PTHR43033:SF1">
    <property type="entry name" value="TRNA(ILE)-LYSIDINE SYNTHASE-RELATED"/>
    <property type="match status" value="1"/>
</dbReference>
<evidence type="ECO:0000313" key="8">
    <source>
        <dbReference type="EMBL" id="AOM67119.1"/>
    </source>
</evidence>
<keyword evidence="4 6" id="KW-0067">ATP-binding</keyword>